<dbReference type="AlphaFoldDB" id="A0A6N3I7R5"/>
<accession>A0A6N3I7R5</accession>
<sequence>MVLNPLGPLCDKLPDLSHDCIDSGKEAVSEVFRDVVYLLLEPLELLRLRFVDCRRHLSGDAYPSAH</sequence>
<name>A0A6N3I7R5_9FIRM</name>
<evidence type="ECO:0000313" key="1">
    <source>
        <dbReference type="EMBL" id="VYU84103.1"/>
    </source>
</evidence>
<proteinExistence type="predicted"/>
<organism evidence="1">
    <name type="scientific">Hungatella hathewayi</name>
    <dbReference type="NCBI Taxonomy" id="154046"/>
    <lineage>
        <taxon>Bacteria</taxon>
        <taxon>Bacillati</taxon>
        <taxon>Bacillota</taxon>
        <taxon>Clostridia</taxon>
        <taxon>Lachnospirales</taxon>
        <taxon>Lachnospiraceae</taxon>
        <taxon>Hungatella</taxon>
    </lineage>
</organism>
<protein>
    <submittedName>
        <fullName evidence="1">Uncharacterized protein</fullName>
    </submittedName>
</protein>
<gene>
    <name evidence="1" type="ORF">CHLFYP18_04885</name>
</gene>
<reference evidence="1" key="1">
    <citation type="submission" date="2019-11" db="EMBL/GenBank/DDBJ databases">
        <authorList>
            <person name="Feng L."/>
        </authorList>
    </citation>
    <scope>NUCLEOTIDE SEQUENCE</scope>
    <source>
        <strain evidence="1">ChathewayiLFYP18</strain>
    </source>
</reference>
<dbReference type="EMBL" id="CACRUH010000102">
    <property type="protein sequence ID" value="VYU84103.1"/>
    <property type="molecule type" value="Genomic_DNA"/>
</dbReference>